<reference evidence="1 2" key="1">
    <citation type="submission" date="2020-10" db="EMBL/GenBank/DDBJ databases">
        <title>Wide distribution of Phycisphaera-like planctomycetes from WD2101 soil group in peatlands and genome analysis of the first cultivated representative.</title>
        <authorList>
            <person name="Dedysh S.N."/>
            <person name="Beletsky A.V."/>
            <person name="Ivanova A."/>
            <person name="Kulichevskaya I.S."/>
            <person name="Suzina N.E."/>
            <person name="Philippov D.A."/>
            <person name="Rakitin A.L."/>
            <person name="Mardanov A.V."/>
            <person name="Ravin N.V."/>
        </authorList>
    </citation>
    <scope>NUCLEOTIDE SEQUENCE [LARGE SCALE GENOMIC DNA]</scope>
    <source>
        <strain evidence="1 2">M1803</strain>
    </source>
</reference>
<proteinExistence type="predicted"/>
<name>A0A7M2X0J5_9BACT</name>
<protein>
    <submittedName>
        <fullName evidence="1">Uncharacterized protein</fullName>
    </submittedName>
</protein>
<dbReference type="RefSeq" id="WP_206294322.1">
    <property type="nucleotide sequence ID" value="NZ_CP063458.1"/>
</dbReference>
<dbReference type="Proteomes" id="UP000593765">
    <property type="component" value="Chromosome"/>
</dbReference>
<dbReference type="AlphaFoldDB" id="A0A7M2X0J5"/>
<organism evidence="1 2">
    <name type="scientific">Humisphaera borealis</name>
    <dbReference type="NCBI Taxonomy" id="2807512"/>
    <lineage>
        <taxon>Bacteria</taxon>
        <taxon>Pseudomonadati</taxon>
        <taxon>Planctomycetota</taxon>
        <taxon>Phycisphaerae</taxon>
        <taxon>Tepidisphaerales</taxon>
        <taxon>Tepidisphaeraceae</taxon>
        <taxon>Humisphaera</taxon>
    </lineage>
</organism>
<dbReference type="EMBL" id="CP063458">
    <property type="protein sequence ID" value="QOV91169.1"/>
    <property type="molecule type" value="Genomic_DNA"/>
</dbReference>
<evidence type="ECO:0000313" key="2">
    <source>
        <dbReference type="Proteomes" id="UP000593765"/>
    </source>
</evidence>
<evidence type="ECO:0000313" key="1">
    <source>
        <dbReference type="EMBL" id="QOV91169.1"/>
    </source>
</evidence>
<sequence length="95" mass="10617">MHRTTIHLEAFDKPFSVIVEPWAAPLFEIQPGERCEIVVEHPSIEPTVTAGVLNGTMYLTVYESGSTFRFVRQGEVEFEMPIAIPMLTGRLPGEA</sequence>
<accession>A0A7M2X0J5</accession>
<dbReference type="KEGG" id="hbs:IPV69_07365"/>
<keyword evidence="2" id="KW-1185">Reference proteome</keyword>
<gene>
    <name evidence="1" type="ORF">IPV69_07365</name>
</gene>